<accession>A0ABW8TIJ5</accession>
<protein>
    <recommendedName>
        <fullName evidence="3">DUF2004 domain-containing protein</fullName>
    </recommendedName>
</protein>
<dbReference type="EMBL" id="JBJIAA010000016">
    <property type="protein sequence ID" value="MFL0252334.1"/>
    <property type="molecule type" value="Genomic_DNA"/>
</dbReference>
<evidence type="ECO:0000313" key="1">
    <source>
        <dbReference type="EMBL" id="MFL0252334.1"/>
    </source>
</evidence>
<evidence type="ECO:0000313" key="2">
    <source>
        <dbReference type="Proteomes" id="UP001623592"/>
    </source>
</evidence>
<sequence length="132" mass="15424">MDKDKVLEFIKSEDIEDIEEIKYKPQVLVLRFYYDFDADELNAAEAFANDECDGESRGEVWYGEFFLPYLDDLAADSIGEIMENCMDELGIRTQFVVYNVSADEYEYSEAIGIFFDKDQEFDIDNVLDELKL</sequence>
<proteinExistence type="predicted"/>
<comment type="caution">
    <text evidence="1">The sequence shown here is derived from an EMBL/GenBank/DDBJ whole genome shotgun (WGS) entry which is preliminary data.</text>
</comment>
<name>A0ABW8TIJ5_9CLOT</name>
<dbReference type="RefSeq" id="WP_406788992.1">
    <property type="nucleotide sequence ID" value="NZ_JBJIAA010000016.1"/>
</dbReference>
<reference evidence="1 2" key="1">
    <citation type="submission" date="2024-11" db="EMBL/GenBank/DDBJ databases">
        <authorList>
            <person name="Heng Y.C."/>
            <person name="Lim A.C.H."/>
            <person name="Lee J.K.Y."/>
            <person name="Kittelmann S."/>
        </authorList>
    </citation>
    <scope>NUCLEOTIDE SEQUENCE [LARGE SCALE GENOMIC DNA]</scope>
    <source>
        <strain evidence="1 2">WILCCON 0114</strain>
    </source>
</reference>
<dbReference type="Proteomes" id="UP001623592">
    <property type="component" value="Unassembled WGS sequence"/>
</dbReference>
<evidence type="ECO:0008006" key="3">
    <source>
        <dbReference type="Google" id="ProtNLM"/>
    </source>
</evidence>
<gene>
    <name evidence="1" type="ORF">ACJDT4_18125</name>
</gene>
<keyword evidence="2" id="KW-1185">Reference proteome</keyword>
<organism evidence="1 2">
    <name type="scientific">Clostridium neuense</name>
    <dbReference type="NCBI Taxonomy" id="1728934"/>
    <lineage>
        <taxon>Bacteria</taxon>
        <taxon>Bacillati</taxon>
        <taxon>Bacillota</taxon>
        <taxon>Clostridia</taxon>
        <taxon>Eubacteriales</taxon>
        <taxon>Clostridiaceae</taxon>
        <taxon>Clostridium</taxon>
    </lineage>
</organism>